<organism evidence="18">
    <name type="scientific">Blastobotrys adeninivorans</name>
    <name type="common">Yeast</name>
    <name type="synonym">Arxula adeninivorans</name>
    <dbReference type="NCBI Taxonomy" id="409370"/>
    <lineage>
        <taxon>Eukaryota</taxon>
        <taxon>Fungi</taxon>
        <taxon>Dikarya</taxon>
        <taxon>Ascomycota</taxon>
        <taxon>Saccharomycotina</taxon>
        <taxon>Dipodascomycetes</taxon>
        <taxon>Dipodascales</taxon>
        <taxon>Trichomonascaceae</taxon>
        <taxon>Blastobotrys</taxon>
    </lineage>
</organism>
<dbReference type="InterPro" id="IPR011012">
    <property type="entry name" value="Longin-like_dom_sf"/>
</dbReference>
<keyword evidence="9 15" id="KW-1133">Transmembrane helix</keyword>
<evidence type="ECO:0000259" key="16">
    <source>
        <dbReference type="PROSITE" id="PS50859"/>
    </source>
</evidence>
<proteinExistence type="inferred from homology"/>
<comment type="similarity">
    <text evidence="3">Belongs to the synaptobrevin family.</text>
</comment>
<name>A0A060T2J2_BLAAD</name>
<keyword evidence="6" id="KW-0256">Endoplasmic reticulum</keyword>
<dbReference type="InterPro" id="IPR010908">
    <property type="entry name" value="Longin_dom"/>
</dbReference>
<sequence>MVLSTQISRLSDGLPLSASVDDESDLSKLAEPKKQLKMIMRKISPNSEPRASIESGNYSIHYLISHDFVYFCITDHSYPRKLAFSYLEELDQEFAHSYGNEAVKPGLRPFAFVQFDNFIQKTKRVYQDARATTNLDRLNTELQDVTKVMTKNIEDLLYRGETLDKMDDLSTSLRSESKKYRRAARRINIEAMIKQYAPFAGIGLIFIFLIWWIFLR</sequence>
<keyword evidence="10" id="KW-0333">Golgi apparatus</keyword>
<evidence type="ECO:0000256" key="9">
    <source>
        <dbReference type="ARBA" id="ARBA00022989"/>
    </source>
</evidence>
<dbReference type="Gene3D" id="1.20.5.110">
    <property type="match status" value="1"/>
</dbReference>
<evidence type="ECO:0000256" key="2">
    <source>
        <dbReference type="ARBA" id="ARBA00004409"/>
    </source>
</evidence>
<evidence type="ECO:0000256" key="14">
    <source>
        <dbReference type="PROSITE-ProRule" id="PRU00290"/>
    </source>
</evidence>
<feature type="domain" description="Longin" evidence="16">
    <location>
        <begin position="6"/>
        <end position="119"/>
    </location>
</feature>
<comment type="subcellular location">
    <subcellularLocation>
        <location evidence="1">Endoplasmic reticulum membrane</location>
        <topology evidence="1">Single-pass type IV membrane protein</topology>
    </subcellularLocation>
    <subcellularLocation>
        <location evidence="2">Golgi apparatus membrane</location>
        <topology evidence="2">Single-pass type IV membrane protein</topology>
    </subcellularLocation>
</comment>
<dbReference type="GO" id="GO:0006890">
    <property type="term" value="P:retrograde vesicle-mediated transport, Golgi to endoplasmic reticulum"/>
    <property type="evidence" value="ECO:0007669"/>
    <property type="project" value="InterPro"/>
</dbReference>
<dbReference type="PANTHER" id="PTHR45837">
    <property type="entry name" value="VESICLE-TRAFFICKING PROTEIN SEC22B"/>
    <property type="match status" value="1"/>
</dbReference>
<evidence type="ECO:0000256" key="12">
    <source>
        <dbReference type="ARBA" id="ARBA00023136"/>
    </source>
</evidence>
<dbReference type="CDD" id="cd15866">
    <property type="entry name" value="R-SNARE_SEC22"/>
    <property type="match status" value="1"/>
</dbReference>
<keyword evidence="11 14" id="KW-0175">Coiled coil</keyword>
<evidence type="ECO:0000313" key="18">
    <source>
        <dbReference type="EMBL" id="CDP33411.1"/>
    </source>
</evidence>
<protein>
    <recommendedName>
        <fullName evidence="13">Protein transport protein SEC22</fullName>
    </recommendedName>
</protein>
<dbReference type="PROSITE" id="PS50892">
    <property type="entry name" value="V_SNARE"/>
    <property type="match status" value="1"/>
</dbReference>
<keyword evidence="8" id="KW-0653">Protein transport</keyword>
<dbReference type="SUPFAM" id="SSF58038">
    <property type="entry name" value="SNARE fusion complex"/>
    <property type="match status" value="1"/>
</dbReference>
<dbReference type="EMBL" id="HG937691">
    <property type="protein sequence ID" value="CDP33411.1"/>
    <property type="molecule type" value="Genomic_DNA"/>
</dbReference>
<evidence type="ECO:0000256" key="4">
    <source>
        <dbReference type="ARBA" id="ARBA00022448"/>
    </source>
</evidence>
<evidence type="ECO:0000256" key="13">
    <source>
        <dbReference type="ARBA" id="ARBA00024249"/>
    </source>
</evidence>
<dbReference type="PhylomeDB" id="A0A060T2J2"/>
<dbReference type="SUPFAM" id="SSF64356">
    <property type="entry name" value="SNARE-like"/>
    <property type="match status" value="1"/>
</dbReference>
<evidence type="ECO:0000256" key="5">
    <source>
        <dbReference type="ARBA" id="ARBA00022692"/>
    </source>
</evidence>
<evidence type="ECO:0000256" key="3">
    <source>
        <dbReference type="ARBA" id="ARBA00008025"/>
    </source>
</evidence>
<gene>
    <name evidence="18" type="ORF">GNLVRS02_ARAD1A08800g</name>
</gene>
<keyword evidence="4" id="KW-0813">Transport</keyword>
<dbReference type="Pfam" id="PF13774">
    <property type="entry name" value="Longin"/>
    <property type="match status" value="1"/>
</dbReference>
<feature type="transmembrane region" description="Helical" evidence="15">
    <location>
        <begin position="196"/>
        <end position="214"/>
    </location>
</feature>
<keyword evidence="5 15" id="KW-0812">Transmembrane</keyword>
<dbReference type="FunFam" id="3.30.450.50:FF:000007">
    <property type="entry name" value="SNARE complex subunit SEC22"/>
    <property type="match status" value="1"/>
</dbReference>
<reference evidence="18" key="2">
    <citation type="submission" date="2014-06" db="EMBL/GenBank/DDBJ databases">
        <title>The complete genome of Blastobotrys (Arxula) adeninivorans LS3 - a yeast of biotechnological interest.</title>
        <authorList>
            <person name="Kunze G."/>
            <person name="Gaillardin C."/>
            <person name="Czernicka M."/>
            <person name="Durrens P."/>
            <person name="Martin T."/>
            <person name="Boer E."/>
            <person name="Gabaldon T."/>
            <person name="Cruz J."/>
            <person name="Talla E."/>
            <person name="Marck C."/>
            <person name="Goffeau A."/>
            <person name="Barbe V."/>
            <person name="Baret P."/>
            <person name="Baronian K."/>
            <person name="Beier S."/>
            <person name="Bleykasten C."/>
            <person name="Bode R."/>
            <person name="Casaregola S."/>
            <person name="Despons L."/>
            <person name="Fairhead C."/>
            <person name="Giersberg M."/>
            <person name="Gierski P."/>
            <person name="Hahnel U."/>
            <person name="Hartmann A."/>
            <person name="Jankowska D."/>
            <person name="Jubin C."/>
            <person name="Jung P."/>
            <person name="Lafontaine I."/>
            <person name="Leh-Louis V."/>
            <person name="Lemaire M."/>
            <person name="Marcet-Houben M."/>
            <person name="Mascher M."/>
            <person name="Morel G."/>
            <person name="Richard G.-F."/>
            <person name="Riechen J."/>
            <person name="Sacerdot C."/>
            <person name="Sarkar A."/>
            <person name="Savel G."/>
            <person name="Schacherer J."/>
            <person name="Sherman D."/>
            <person name="Straub M.-L."/>
            <person name="Stein N."/>
            <person name="Thierry A."/>
            <person name="Trautwein-Schult A."/>
            <person name="Westhof E."/>
            <person name="Worch S."/>
            <person name="Dujon B."/>
            <person name="Souciet J.-L."/>
            <person name="Wincker P."/>
            <person name="Scholz U."/>
            <person name="Neuveglise N."/>
        </authorList>
    </citation>
    <scope>NUCLEOTIDE SEQUENCE</scope>
    <source>
        <strain evidence="18">LS3</strain>
    </source>
</reference>
<dbReference type="GO" id="GO:0005484">
    <property type="term" value="F:SNAP receptor activity"/>
    <property type="evidence" value="ECO:0007669"/>
    <property type="project" value="InterPro"/>
</dbReference>
<dbReference type="GO" id="GO:0015031">
    <property type="term" value="P:protein transport"/>
    <property type="evidence" value="ECO:0007669"/>
    <property type="project" value="UniProtKB-KW"/>
</dbReference>
<dbReference type="PROSITE" id="PS50859">
    <property type="entry name" value="LONGIN"/>
    <property type="match status" value="1"/>
</dbReference>
<accession>A0A060T2J2</accession>
<evidence type="ECO:0000256" key="7">
    <source>
        <dbReference type="ARBA" id="ARBA00022892"/>
    </source>
</evidence>
<evidence type="ECO:0000256" key="10">
    <source>
        <dbReference type="ARBA" id="ARBA00023034"/>
    </source>
</evidence>
<keyword evidence="12 15" id="KW-0472">Membrane</keyword>
<dbReference type="GO" id="GO:0005789">
    <property type="term" value="C:endoplasmic reticulum membrane"/>
    <property type="evidence" value="ECO:0007669"/>
    <property type="project" value="UniProtKB-SubCell"/>
</dbReference>
<dbReference type="CDD" id="cd14824">
    <property type="entry name" value="Longin"/>
    <property type="match status" value="1"/>
</dbReference>
<dbReference type="Pfam" id="PF00957">
    <property type="entry name" value="Synaptobrevin"/>
    <property type="match status" value="1"/>
</dbReference>
<dbReference type="SMART" id="SM01270">
    <property type="entry name" value="Longin"/>
    <property type="match status" value="1"/>
</dbReference>
<dbReference type="AlphaFoldDB" id="A0A060T2J2"/>
<evidence type="ECO:0000256" key="1">
    <source>
        <dbReference type="ARBA" id="ARBA00004163"/>
    </source>
</evidence>
<keyword evidence="7" id="KW-0931">ER-Golgi transport</keyword>
<evidence type="ECO:0000256" key="15">
    <source>
        <dbReference type="SAM" id="Phobius"/>
    </source>
</evidence>
<evidence type="ECO:0000256" key="8">
    <source>
        <dbReference type="ARBA" id="ARBA00022927"/>
    </source>
</evidence>
<reference evidence="18" key="1">
    <citation type="submission" date="2014-02" db="EMBL/GenBank/DDBJ databases">
        <authorList>
            <person name="Genoscope - CEA"/>
        </authorList>
    </citation>
    <scope>NUCLEOTIDE SEQUENCE</scope>
    <source>
        <strain evidence="18">LS3</strain>
    </source>
</reference>
<dbReference type="InterPro" id="IPR044565">
    <property type="entry name" value="Sec22"/>
</dbReference>
<dbReference type="Gene3D" id="3.30.450.50">
    <property type="entry name" value="Longin domain"/>
    <property type="match status" value="1"/>
</dbReference>
<dbReference type="GO" id="GO:0000139">
    <property type="term" value="C:Golgi membrane"/>
    <property type="evidence" value="ECO:0007669"/>
    <property type="project" value="UniProtKB-SubCell"/>
</dbReference>
<evidence type="ECO:0000256" key="11">
    <source>
        <dbReference type="ARBA" id="ARBA00023054"/>
    </source>
</evidence>
<dbReference type="InterPro" id="IPR042855">
    <property type="entry name" value="V_SNARE_CC"/>
</dbReference>
<feature type="domain" description="V-SNARE coiled-coil homology" evidence="17">
    <location>
        <begin position="134"/>
        <end position="194"/>
    </location>
</feature>
<evidence type="ECO:0000259" key="17">
    <source>
        <dbReference type="PROSITE" id="PS50892"/>
    </source>
</evidence>
<dbReference type="GO" id="GO:0006888">
    <property type="term" value="P:endoplasmic reticulum to Golgi vesicle-mediated transport"/>
    <property type="evidence" value="ECO:0007669"/>
    <property type="project" value="InterPro"/>
</dbReference>
<evidence type="ECO:0000256" key="6">
    <source>
        <dbReference type="ARBA" id="ARBA00022824"/>
    </source>
</evidence>